<keyword evidence="2" id="KW-1185">Reference proteome</keyword>
<dbReference type="Proteomes" id="UP000046395">
    <property type="component" value="Unassembled WGS sequence"/>
</dbReference>
<dbReference type="WBParaSite" id="TMUE_2000009827.1">
    <property type="protein sequence ID" value="TMUE_2000009827.1"/>
    <property type="gene ID" value="WBGene00285693"/>
</dbReference>
<evidence type="ECO:0000313" key="2">
    <source>
        <dbReference type="Proteomes" id="UP000046395"/>
    </source>
</evidence>
<proteinExistence type="predicted"/>
<dbReference type="AlphaFoldDB" id="A0A5S6QSE8"/>
<accession>A0A5S6QSE8</accession>
<reference evidence="3" key="1">
    <citation type="submission" date="2019-12" db="UniProtKB">
        <authorList>
            <consortium name="WormBaseParasite"/>
        </authorList>
    </citation>
    <scope>IDENTIFICATION</scope>
</reference>
<organism evidence="2 3">
    <name type="scientific">Trichuris muris</name>
    <name type="common">Mouse whipworm</name>
    <dbReference type="NCBI Taxonomy" id="70415"/>
    <lineage>
        <taxon>Eukaryota</taxon>
        <taxon>Metazoa</taxon>
        <taxon>Ecdysozoa</taxon>
        <taxon>Nematoda</taxon>
        <taxon>Enoplea</taxon>
        <taxon>Dorylaimia</taxon>
        <taxon>Trichinellida</taxon>
        <taxon>Trichuridae</taxon>
        <taxon>Trichuris</taxon>
    </lineage>
</organism>
<sequence>MEHSPDGQTPGADSREQLAYNDFLQVNIDLTQAHEESMRRRQNDVRKLWQSLQPLITVLNERLYLGSIFIETVNRRLEEKGSIINELKGRVQQRKEQLEVKLQTLTQKVDDWEKEKRLIERKVQEAQRQLDEAIQYSSESLLEMAARYDEMKAREIELCGKISSLSKERDEAAGSVERLSNGIQESLAELNDKEHLLCSQMQTEEELESALCSKLTELEQAIGECENFEQHFSHSEGPTIDADIERASAFCETMKIDIGIMICGAKRERVSLGRQLRHLLAESADSRYQREMGMRAVKELRSSISNLLCRITDVEAKAQEKEKMCDSIGATVERMRNEVAESEAKVEHLSRCHEELLIRAGRKRQMNASVRSECENNISRIAFLSESLASEKESAMSSISERQSPDALPKEGEALALDEAKEENRACANVAQLRQSLSLCQMEVAQLEEQFRNTENDEIAAIDRLENEVAKLNKEFEEKERQIRDLEQKSCEESSDALMSEFACLHSLEREVNESSEHLEALRKSIIEVEESVESLDCREDGTLMIAYEAEEKDQETEQHER</sequence>
<name>A0A5S6QSE8_TRIMR</name>
<feature type="coiled-coil region" evidence="1">
    <location>
        <begin position="297"/>
        <end position="352"/>
    </location>
</feature>
<feature type="coiled-coil region" evidence="1">
    <location>
        <begin position="88"/>
        <end position="136"/>
    </location>
</feature>
<evidence type="ECO:0000256" key="1">
    <source>
        <dbReference type="SAM" id="Coils"/>
    </source>
</evidence>
<feature type="coiled-coil region" evidence="1">
    <location>
        <begin position="430"/>
        <end position="539"/>
    </location>
</feature>
<protein>
    <submittedName>
        <fullName evidence="3">IF rod domain-containing protein</fullName>
    </submittedName>
</protein>
<evidence type="ECO:0000313" key="3">
    <source>
        <dbReference type="WBParaSite" id="TMUE_2000009827.1"/>
    </source>
</evidence>
<dbReference type="STRING" id="70415.A0A5S6QSE8"/>
<keyword evidence="1" id="KW-0175">Coiled coil</keyword>